<dbReference type="InterPro" id="IPR029001">
    <property type="entry name" value="ITPase-like_fam"/>
</dbReference>
<comment type="caution">
    <text evidence="5">The sequence shown here is derived from an EMBL/GenBank/DDBJ whole genome shotgun (WGS) entry which is preliminary data.</text>
</comment>
<keyword evidence="2 4" id="KW-0378">Hydrolase</keyword>
<feature type="site" description="Important for substrate specificity" evidence="4">
    <location>
        <position position="11"/>
    </location>
</feature>
<comment type="function">
    <text evidence="4">Nucleoside triphosphate pyrophosphatase that hydrolyzes dTTP and UTP. May have a dual role in cell division arrest and in preventing the incorporation of modified nucleotides into cellular nucleic acids.</text>
</comment>
<evidence type="ECO:0000256" key="2">
    <source>
        <dbReference type="ARBA" id="ARBA00022801"/>
    </source>
</evidence>
<evidence type="ECO:0000256" key="1">
    <source>
        <dbReference type="ARBA" id="ARBA00001968"/>
    </source>
</evidence>
<dbReference type="Proteomes" id="UP001143307">
    <property type="component" value="Unassembled WGS sequence"/>
</dbReference>
<dbReference type="HAMAP" id="MF_00528">
    <property type="entry name" value="Maf"/>
    <property type="match status" value="1"/>
</dbReference>
<dbReference type="RefSeq" id="WP_279251494.1">
    <property type="nucleotide sequence ID" value="NZ_SHNP01000001.1"/>
</dbReference>
<organism evidence="5 6">
    <name type="scientific">Candidatus Seongchinamella marina</name>
    <dbReference type="NCBI Taxonomy" id="2518990"/>
    <lineage>
        <taxon>Bacteria</taxon>
        <taxon>Pseudomonadati</taxon>
        <taxon>Pseudomonadota</taxon>
        <taxon>Gammaproteobacteria</taxon>
        <taxon>Cellvibrionales</taxon>
        <taxon>Halieaceae</taxon>
        <taxon>Seongchinamella</taxon>
    </lineage>
</organism>
<dbReference type="SUPFAM" id="SSF52972">
    <property type="entry name" value="ITPase-like"/>
    <property type="match status" value="1"/>
</dbReference>
<comment type="catalytic activity">
    <reaction evidence="4">
        <text>dTTP + H2O = dTMP + diphosphate + H(+)</text>
        <dbReference type="Rhea" id="RHEA:28534"/>
        <dbReference type="ChEBI" id="CHEBI:15377"/>
        <dbReference type="ChEBI" id="CHEBI:15378"/>
        <dbReference type="ChEBI" id="CHEBI:33019"/>
        <dbReference type="ChEBI" id="CHEBI:37568"/>
        <dbReference type="ChEBI" id="CHEBI:63528"/>
        <dbReference type="EC" id="3.6.1.9"/>
    </reaction>
</comment>
<dbReference type="EC" id="3.6.1.9" evidence="4"/>
<dbReference type="PANTHER" id="PTHR43213:SF5">
    <property type="entry name" value="BIFUNCTIONAL DTTP_UTP PYROPHOSPHATASE_METHYLTRANSFERASE PROTEIN-RELATED"/>
    <property type="match status" value="1"/>
</dbReference>
<dbReference type="InterPro" id="IPR003697">
    <property type="entry name" value="Maf-like"/>
</dbReference>
<feature type="site" description="Important for substrate specificity" evidence="4">
    <location>
        <position position="154"/>
    </location>
</feature>
<dbReference type="Gene3D" id="3.90.950.10">
    <property type="match status" value="1"/>
</dbReference>
<comment type="subcellular location">
    <subcellularLocation>
        <location evidence="4">Cytoplasm</location>
    </subcellularLocation>
</comment>
<name>A0ABT3SR81_9GAMM</name>
<protein>
    <recommendedName>
        <fullName evidence="4">dTTP/UTP pyrophosphatase</fullName>
        <shortName evidence="4">dTTPase/UTPase</shortName>
        <ecNumber evidence="4">3.6.1.9</ecNumber>
    </recommendedName>
    <alternativeName>
        <fullName evidence="4">Nucleoside triphosphate pyrophosphatase</fullName>
    </alternativeName>
    <alternativeName>
        <fullName evidence="4">Nucleotide pyrophosphatase</fullName>
        <shortName evidence="4">Nucleotide PPase</shortName>
    </alternativeName>
</protein>
<accession>A0ABT3SR81</accession>
<proteinExistence type="inferred from homology"/>
<evidence type="ECO:0000256" key="4">
    <source>
        <dbReference type="HAMAP-Rule" id="MF_00528"/>
    </source>
</evidence>
<gene>
    <name evidence="5" type="ORF">EYC87_02630</name>
</gene>
<evidence type="ECO:0000313" key="5">
    <source>
        <dbReference type="EMBL" id="MCX2972486.1"/>
    </source>
</evidence>
<comment type="cofactor">
    <cofactor evidence="1 4">
        <name>a divalent metal cation</name>
        <dbReference type="ChEBI" id="CHEBI:60240"/>
    </cofactor>
</comment>
<dbReference type="PIRSF" id="PIRSF006305">
    <property type="entry name" value="Maf"/>
    <property type="match status" value="1"/>
</dbReference>
<evidence type="ECO:0000313" key="6">
    <source>
        <dbReference type="Proteomes" id="UP001143307"/>
    </source>
</evidence>
<keyword evidence="6" id="KW-1185">Reference proteome</keyword>
<comment type="catalytic activity">
    <reaction evidence="4">
        <text>UTP + H2O = UMP + diphosphate + H(+)</text>
        <dbReference type="Rhea" id="RHEA:29395"/>
        <dbReference type="ChEBI" id="CHEBI:15377"/>
        <dbReference type="ChEBI" id="CHEBI:15378"/>
        <dbReference type="ChEBI" id="CHEBI:33019"/>
        <dbReference type="ChEBI" id="CHEBI:46398"/>
        <dbReference type="ChEBI" id="CHEBI:57865"/>
        <dbReference type="EC" id="3.6.1.9"/>
    </reaction>
</comment>
<feature type="site" description="Important for substrate specificity" evidence="4">
    <location>
        <position position="71"/>
    </location>
</feature>
<evidence type="ECO:0000256" key="3">
    <source>
        <dbReference type="ARBA" id="ARBA00023080"/>
    </source>
</evidence>
<comment type="similarity">
    <text evidence="4">Belongs to the Maf family. YhdE subfamily.</text>
</comment>
<dbReference type="PANTHER" id="PTHR43213">
    <property type="entry name" value="BIFUNCTIONAL DTTP/UTP PYROPHOSPHATASE/METHYLTRANSFERASE PROTEIN-RELATED"/>
    <property type="match status" value="1"/>
</dbReference>
<dbReference type="EMBL" id="SHNP01000001">
    <property type="protein sequence ID" value="MCX2972486.1"/>
    <property type="molecule type" value="Genomic_DNA"/>
</dbReference>
<sequence>MELILASASPRRRELLHQIGVAHLCEPANIDESRLAGEKPEDYVLRMAREKAAAVASRHSGGSLAVLAADTSVVIDEDVLGKPGDHFEALGMLARLSGRSHRVLTGICLNTQRGEVLSEMVETKVHFLQLTREQCESYLATPEPWDKAGGYGIQGLAGAFVSSIEGSYSNVVGLPLAQTWQLLSGQGIKGALENTGE</sequence>
<dbReference type="CDD" id="cd00555">
    <property type="entry name" value="Maf"/>
    <property type="match status" value="1"/>
</dbReference>
<keyword evidence="3 4" id="KW-0546">Nucleotide metabolism</keyword>
<feature type="active site" description="Proton acceptor" evidence="4">
    <location>
        <position position="70"/>
    </location>
</feature>
<comment type="caution">
    <text evidence="4">Lacks conserved residue(s) required for the propagation of feature annotation.</text>
</comment>
<keyword evidence="4" id="KW-0963">Cytoplasm</keyword>
<dbReference type="Pfam" id="PF02545">
    <property type="entry name" value="Maf"/>
    <property type="match status" value="1"/>
</dbReference>
<dbReference type="NCBIfam" id="TIGR00172">
    <property type="entry name" value="maf"/>
    <property type="match status" value="1"/>
</dbReference>
<reference evidence="5" key="1">
    <citation type="submission" date="2019-02" db="EMBL/GenBank/DDBJ databases">
        <authorList>
            <person name="Li S.-H."/>
        </authorList>
    </citation>
    <scope>NUCLEOTIDE SEQUENCE</scope>
    <source>
        <strain evidence="5">IMCC8485</strain>
    </source>
</reference>